<feature type="domain" description="Rab-GAP TBC" evidence="2">
    <location>
        <begin position="131"/>
        <end position="332"/>
    </location>
</feature>
<dbReference type="SUPFAM" id="SSF47923">
    <property type="entry name" value="Ypt/Rab-GAP domain of gyp1p"/>
    <property type="match status" value="2"/>
</dbReference>
<gene>
    <name evidence="3" type="ORF">RS030_71034</name>
</gene>
<dbReference type="InterPro" id="IPR035969">
    <property type="entry name" value="Rab-GAP_TBC_sf"/>
</dbReference>
<name>A0AAV9XW64_9CRYT</name>
<keyword evidence="1" id="KW-1133">Transmembrane helix</keyword>
<comment type="caution">
    <text evidence="3">The sequence shown here is derived from an EMBL/GenBank/DDBJ whole genome shotgun (WGS) entry which is preliminary data.</text>
</comment>
<dbReference type="PANTHER" id="PTHR47219:SF20">
    <property type="entry name" value="TBC1 DOMAIN FAMILY MEMBER 2B"/>
    <property type="match status" value="1"/>
</dbReference>
<dbReference type="Proteomes" id="UP001311799">
    <property type="component" value="Unassembled WGS sequence"/>
</dbReference>
<dbReference type="Gene3D" id="1.10.472.80">
    <property type="entry name" value="Ypt/Rab-GAP domain of gyp1p, domain 3"/>
    <property type="match status" value="1"/>
</dbReference>
<sequence length="400" mass="47499">MTLEFKLYRIEDQNNNFNIKLFKINEKPDKCEYTTAKTHENTKTHNYFGIFPSDFSTRKYSKLIYNTQLECKVVSDFRTNKNLRSMYNRLFNDQFSFNFKIKSTKNYTKLKNWVNYKRFDVMKLKRLCIYGIPYEIRGEVWSHLLGSEKMLLCNLNIYQKEINEFVDRKIENQINLDLNRTFPNMILDRGANDSEIVMELFRVLRAFSSFDSNIGYCQSLNFIAAILLVNMKEELAFWTLVQLISHKRNENFMICGWNNLENYYKDGMNGIICDMKILKRICESMLSKVHERLVYFGIDIQWFALEWFLCLFVTTFPTTAALRLLDFIFCFGSCSLFSISIAILDINKTRILSSKDMEECIYVIKSVGKFSDPQKIIKKAIKYNIQESYINLQRNETILN</sequence>
<dbReference type="InterPro" id="IPR000195">
    <property type="entry name" value="Rab-GAP-TBC_dom"/>
</dbReference>
<dbReference type="SMART" id="SM00164">
    <property type="entry name" value="TBC"/>
    <property type="match status" value="1"/>
</dbReference>
<dbReference type="PROSITE" id="PS50086">
    <property type="entry name" value="TBC_RABGAP"/>
    <property type="match status" value="1"/>
</dbReference>
<keyword evidence="4" id="KW-1185">Reference proteome</keyword>
<dbReference type="InterPro" id="IPR050302">
    <property type="entry name" value="Rab_GAP_TBC_domain"/>
</dbReference>
<evidence type="ECO:0000313" key="3">
    <source>
        <dbReference type="EMBL" id="KAK6588132.1"/>
    </source>
</evidence>
<dbReference type="Gene3D" id="1.10.8.270">
    <property type="entry name" value="putative rabgap domain of human tbc1 domain family member 14 like domains"/>
    <property type="match status" value="1"/>
</dbReference>
<reference evidence="3 4" key="1">
    <citation type="submission" date="2023-10" db="EMBL/GenBank/DDBJ databases">
        <title>Comparative genomics analysis reveals potential genetic determinants of host preference in Cryptosporidium xiaoi.</title>
        <authorList>
            <person name="Xiao L."/>
            <person name="Li J."/>
        </authorList>
    </citation>
    <scope>NUCLEOTIDE SEQUENCE [LARGE SCALE GENOMIC DNA]</scope>
    <source>
        <strain evidence="3 4">52996</strain>
    </source>
</reference>
<dbReference type="GO" id="GO:0005096">
    <property type="term" value="F:GTPase activator activity"/>
    <property type="evidence" value="ECO:0007669"/>
    <property type="project" value="TreeGrafter"/>
</dbReference>
<evidence type="ECO:0000259" key="2">
    <source>
        <dbReference type="PROSITE" id="PS50086"/>
    </source>
</evidence>
<evidence type="ECO:0000313" key="4">
    <source>
        <dbReference type="Proteomes" id="UP001311799"/>
    </source>
</evidence>
<evidence type="ECO:0000256" key="1">
    <source>
        <dbReference type="SAM" id="Phobius"/>
    </source>
</evidence>
<dbReference type="EMBL" id="JAWDEY010000035">
    <property type="protein sequence ID" value="KAK6588132.1"/>
    <property type="molecule type" value="Genomic_DNA"/>
</dbReference>
<accession>A0AAV9XW64</accession>
<keyword evidence="1" id="KW-0472">Membrane</keyword>
<proteinExistence type="predicted"/>
<dbReference type="GO" id="GO:0031267">
    <property type="term" value="F:small GTPase binding"/>
    <property type="evidence" value="ECO:0007669"/>
    <property type="project" value="TreeGrafter"/>
</dbReference>
<dbReference type="Pfam" id="PF00566">
    <property type="entry name" value="RabGAP-TBC"/>
    <property type="match status" value="1"/>
</dbReference>
<keyword evidence="1" id="KW-0812">Transmembrane</keyword>
<organism evidence="3 4">
    <name type="scientific">Cryptosporidium xiaoi</name>
    <dbReference type="NCBI Taxonomy" id="659607"/>
    <lineage>
        <taxon>Eukaryota</taxon>
        <taxon>Sar</taxon>
        <taxon>Alveolata</taxon>
        <taxon>Apicomplexa</taxon>
        <taxon>Conoidasida</taxon>
        <taxon>Coccidia</taxon>
        <taxon>Eucoccidiorida</taxon>
        <taxon>Eimeriorina</taxon>
        <taxon>Cryptosporidiidae</taxon>
        <taxon>Cryptosporidium</taxon>
    </lineage>
</organism>
<dbReference type="FunFam" id="1.10.8.270:FF:000016">
    <property type="entry name" value="TBC1 domain family member 2A"/>
    <property type="match status" value="1"/>
</dbReference>
<feature type="transmembrane region" description="Helical" evidence="1">
    <location>
        <begin position="320"/>
        <end position="344"/>
    </location>
</feature>
<protein>
    <submittedName>
        <fullName evidence="3">TBC domain containing</fullName>
    </submittedName>
</protein>
<dbReference type="AlphaFoldDB" id="A0AAV9XW64"/>
<dbReference type="PANTHER" id="PTHR47219">
    <property type="entry name" value="RAB GTPASE-ACTIVATING PROTEIN 1-LIKE"/>
    <property type="match status" value="1"/>
</dbReference>
<feature type="transmembrane region" description="Helical" evidence="1">
    <location>
        <begin position="293"/>
        <end position="314"/>
    </location>
</feature>